<keyword evidence="1" id="KW-0723">Serine/threonine-protein kinase</keyword>
<dbReference type="PANTHER" id="PTHR35526:SF3">
    <property type="entry name" value="ANTI-SIGMA-F FACTOR RSBW"/>
    <property type="match status" value="1"/>
</dbReference>
<dbReference type="InterPro" id="IPR036890">
    <property type="entry name" value="HATPase_C_sf"/>
</dbReference>
<keyword evidence="1" id="KW-0418">Kinase</keyword>
<evidence type="ECO:0000313" key="5">
    <source>
        <dbReference type="Proteomes" id="UP001500266"/>
    </source>
</evidence>
<evidence type="ECO:0000259" key="3">
    <source>
        <dbReference type="Pfam" id="PF13581"/>
    </source>
</evidence>
<proteinExistence type="predicted"/>
<protein>
    <recommendedName>
        <fullName evidence="3">Histidine kinase/HSP90-like ATPase domain-containing protein</fullName>
    </recommendedName>
</protein>
<sequence length="163" mass="17291">MRTSDVPAPRLEALVVPGIERAVGHVRRWLGDVLGPDHPGLYDCSVCVSELMTNALRYTDSGLGGSIRVELLIGRERVRGEVTDDGGAATVPRVVDAGDGLSGRGLRIVAASSLAWGVRRRGRGFTVWFVLDTRCPREADPAGPGRGGRPAGADAARSLRRVP</sequence>
<evidence type="ECO:0000313" key="4">
    <source>
        <dbReference type="EMBL" id="GAA4142311.1"/>
    </source>
</evidence>
<dbReference type="EMBL" id="BAABDO010000041">
    <property type="protein sequence ID" value="GAA4142311.1"/>
    <property type="molecule type" value="Genomic_DNA"/>
</dbReference>
<feature type="region of interest" description="Disordered" evidence="2">
    <location>
        <begin position="139"/>
        <end position="163"/>
    </location>
</feature>
<reference evidence="5" key="1">
    <citation type="journal article" date="2019" name="Int. J. Syst. Evol. Microbiol.">
        <title>The Global Catalogue of Microorganisms (GCM) 10K type strain sequencing project: providing services to taxonomists for standard genome sequencing and annotation.</title>
        <authorList>
            <consortium name="The Broad Institute Genomics Platform"/>
            <consortium name="The Broad Institute Genome Sequencing Center for Infectious Disease"/>
            <person name="Wu L."/>
            <person name="Ma J."/>
        </authorList>
    </citation>
    <scope>NUCLEOTIDE SEQUENCE [LARGE SCALE GENOMIC DNA]</scope>
    <source>
        <strain evidence="5">JCM 17316</strain>
    </source>
</reference>
<keyword evidence="5" id="KW-1185">Reference proteome</keyword>
<name>A0ABP7YWC4_9ACTN</name>
<dbReference type="Gene3D" id="3.30.565.10">
    <property type="entry name" value="Histidine kinase-like ATPase, C-terminal domain"/>
    <property type="match status" value="1"/>
</dbReference>
<dbReference type="CDD" id="cd16936">
    <property type="entry name" value="HATPase_RsbW-like"/>
    <property type="match status" value="1"/>
</dbReference>
<evidence type="ECO:0000256" key="2">
    <source>
        <dbReference type="SAM" id="MobiDB-lite"/>
    </source>
</evidence>
<keyword evidence="1" id="KW-0808">Transferase</keyword>
<dbReference type="InterPro" id="IPR003594">
    <property type="entry name" value="HATPase_dom"/>
</dbReference>
<accession>A0ABP7YWC4</accession>
<dbReference type="PANTHER" id="PTHR35526">
    <property type="entry name" value="ANTI-SIGMA-F FACTOR RSBW-RELATED"/>
    <property type="match status" value="1"/>
</dbReference>
<dbReference type="RefSeq" id="WP_345021986.1">
    <property type="nucleotide sequence ID" value="NZ_BAABDO010000041.1"/>
</dbReference>
<organism evidence="4 5">
    <name type="scientific">Actinomadura keratinilytica</name>
    <dbReference type="NCBI Taxonomy" id="547461"/>
    <lineage>
        <taxon>Bacteria</taxon>
        <taxon>Bacillati</taxon>
        <taxon>Actinomycetota</taxon>
        <taxon>Actinomycetes</taxon>
        <taxon>Streptosporangiales</taxon>
        <taxon>Thermomonosporaceae</taxon>
        <taxon>Actinomadura</taxon>
    </lineage>
</organism>
<gene>
    <name evidence="4" type="ORF">GCM10022416_31160</name>
</gene>
<dbReference type="InterPro" id="IPR050267">
    <property type="entry name" value="Anti-sigma-factor_SerPK"/>
</dbReference>
<feature type="domain" description="Histidine kinase/HSP90-like ATPase" evidence="3">
    <location>
        <begin position="22"/>
        <end position="130"/>
    </location>
</feature>
<dbReference type="SUPFAM" id="SSF55874">
    <property type="entry name" value="ATPase domain of HSP90 chaperone/DNA topoisomerase II/histidine kinase"/>
    <property type="match status" value="1"/>
</dbReference>
<comment type="caution">
    <text evidence="4">The sequence shown here is derived from an EMBL/GenBank/DDBJ whole genome shotgun (WGS) entry which is preliminary data.</text>
</comment>
<dbReference type="Pfam" id="PF13581">
    <property type="entry name" value="HATPase_c_2"/>
    <property type="match status" value="1"/>
</dbReference>
<dbReference type="Proteomes" id="UP001500266">
    <property type="component" value="Unassembled WGS sequence"/>
</dbReference>
<evidence type="ECO:0000256" key="1">
    <source>
        <dbReference type="ARBA" id="ARBA00022527"/>
    </source>
</evidence>